<evidence type="ECO:0000256" key="3">
    <source>
        <dbReference type="ARBA" id="ARBA00022801"/>
    </source>
</evidence>
<keyword evidence="3 8" id="KW-0378">Hydrolase</keyword>
<dbReference type="PANTHER" id="PTHR43248:SF29">
    <property type="entry name" value="TRIPEPTIDYL AMINOPEPTIDASE"/>
    <property type="match status" value="1"/>
</dbReference>
<sequence>MTTASPLTGATRLRRLIVTPILLSVAAAGLACAPGRSGDAATAATGADRTSPAEARRVDQVPAPVLHWTRCRKTAQCATAELPLDYDDPHGATIKLALLRVTAKDPRHRLGSLFVNPGGPGDSARDLAEQVPQVVSKTVLDRFDIVGVDPRGVAGSTQVRCFATKTARTRTVAPLTATPFPGTPAGQRSWIGAAQALGRACSTTGRRIASAMSTTEVARDMDVLRRALGDRELTYLGDSYGSYLGLVYANLFPDRVRAIAIDGVIDPRALAGTPATAAEPLFDRIGAATASYRALRELLERCQRAGRSRCSFADANTPARFDRLAERLRARPLRLAAPGVRAITYTYANLIADTGQWLRRPDGYRGLFAELTDLARLTAPGGAGSGRAAVVRHLLSRHSAVQPGPGADNPLEAASAVLCTDGLHAADAAAWPAYAAAADRRTKYFGAAGAWITARCARNTWTAQDEDVYRGPFDHRTAAPVLVIGNKWDPVTSHDSAVTVARLLPGSRLISSDSWGHTALLTSKCVDNAVYAYLIRPMAPAPKITHCRGDVQPFS</sequence>
<evidence type="ECO:0000256" key="2">
    <source>
        <dbReference type="ARBA" id="ARBA00022729"/>
    </source>
</evidence>
<feature type="chain" id="PRO_5045615402" evidence="5">
    <location>
        <begin position="34"/>
        <end position="555"/>
    </location>
</feature>
<evidence type="ECO:0000256" key="1">
    <source>
        <dbReference type="ARBA" id="ARBA00010088"/>
    </source>
</evidence>
<evidence type="ECO:0000313" key="8">
    <source>
        <dbReference type="EMBL" id="MFD1542052.1"/>
    </source>
</evidence>
<feature type="domain" description="AB hydrolase-1" evidence="6">
    <location>
        <begin position="113"/>
        <end position="268"/>
    </location>
</feature>
<comment type="caution">
    <text evidence="8">The sequence shown here is derived from an EMBL/GenBank/DDBJ whole genome shotgun (WGS) entry which is preliminary data.</text>
</comment>
<organism evidence="8 9">
    <name type="scientific">Nonomuraea guangzhouensis</name>
    <dbReference type="NCBI Taxonomy" id="1291555"/>
    <lineage>
        <taxon>Bacteria</taxon>
        <taxon>Bacillati</taxon>
        <taxon>Actinomycetota</taxon>
        <taxon>Actinomycetes</taxon>
        <taxon>Streptosporangiales</taxon>
        <taxon>Streptosporangiaceae</taxon>
        <taxon>Nonomuraea</taxon>
    </lineage>
</organism>
<dbReference type="Pfam" id="PF00561">
    <property type="entry name" value="Abhydrolase_1"/>
    <property type="match status" value="1"/>
</dbReference>
<proteinExistence type="inferred from homology"/>
<evidence type="ECO:0000259" key="6">
    <source>
        <dbReference type="Pfam" id="PF00561"/>
    </source>
</evidence>
<dbReference type="RefSeq" id="WP_219535314.1">
    <property type="nucleotide sequence ID" value="NZ_JAHKRM010000026.1"/>
</dbReference>
<feature type="domain" description="Peptidase S33 tripeptidyl aminopeptidase-like C-terminal" evidence="7">
    <location>
        <begin position="443"/>
        <end position="542"/>
    </location>
</feature>
<dbReference type="InterPro" id="IPR051601">
    <property type="entry name" value="Serine_prot/Carboxylest_S33"/>
</dbReference>
<dbReference type="InterPro" id="IPR000073">
    <property type="entry name" value="AB_hydrolase_1"/>
</dbReference>
<evidence type="ECO:0000256" key="5">
    <source>
        <dbReference type="SAM" id="SignalP"/>
    </source>
</evidence>
<keyword evidence="9" id="KW-1185">Reference proteome</keyword>
<keyword evidence="2 5" id="KW-0732">Signal</keyword>
<dbReference type="EMBL" id="JBHUCM010000031">
    <property type="protein sequence ID" value="MFD1542052.1"/>
    <property type="molecule type" value="Genomic_DNA"/>
</dbReference>
<evidence type="ECO:0000313" key="9">
    <source>
        <dbReference type="Proteomes" id="UP001597097"/>
    </source>
</evidence>
<dbReference type="Pfam" id="PF08386">
    <property type="entry name" value="Abhydrolase_4"/>
    <property type="match status" value="1"/>
</dbReference>
<dbReference type="Proteomes" id="UP001597097">
    <property type="component" value="Unassembled WGS sequence"/>
</dbReference>
<feature type="signal peptide" evidence="5">
    <location>
        <begin position="1"/>
        <end position="33"/>
    </location>
</feature>
<accession>A0ABW4GGZ0</accession>
<name>A0ABW4GGZ0_9ACTN</name>
<feature type="compositionally biased region" description="Low complexity" evidence="4">
    <location>
        <begin position="35"/>
        <end position="50"/>
    </location>
</feature>
<reference evidence="9" key="1">
    <citation type="journal article" date="2019" name="Int. J. Syst. Evol. Microbiol.">
        <title>The Global Catalogue of Microorganisms (GCM) 10K type strain sequencing project: providing services to taxonomists for standard genome sequencing and annotation.</title>
        <authorList>
            <consortium name="The Broad Institute Genomics Platform"/>
            <consortium name="The Broad Institute Genome Sequencing Center for Infectious Disease"/>
            <person name="Wu L."/>
            <person name="Ma J."/>
        </authorList>
    </citation>
    <scope>NUCLEOTIDE SEQUENCE [LARGE SCALE GENOMIC DNA]</scope>
    <source>
        <strain evidence="9">CGMCC 1.15399</strain>
    </source>
</reference>
<evidence type="ECO:0000259" key="7">
    <source>
        <dbReference type="Pfam" id="PF08386"/>
    </source>
</evidence>
<protein>
    <submittedName>
        <fullName evidence="8">Alpha/beta fold hydrolase</fullName>
    </submittedName>
</protein>
<dbReference type="GO" id="GO:0016787">
    <property type="term" value="F:hydrolase activity"/>
    <property type="evidence" value="ECO:0007669"/>
    <property type="project" value="UniProtKB-KW"/>
</dbReference>
<feature type="region of interest" description="Disordered" evidence="4">
    <location>
        <begin position="35"/>
        <end position="57"/>
    </location>
</feature>
<gene>
    <name evidence="8" type="ORF">ACFSJ0_33725</name>
</gene>
<comment type="similarity">
    <text evidence="1">Belongs to the peptidase S33 family.</text>
</comment>
<dbReference type="InterPro" id="IPR013595">
    <property type="entry name" value="Pept_S33_TAP-like_C"/>
</dbReference>
<evidence type="ECO:0000256" key="4">
    <source>
        <dbReference type="SAM" id="MobiDB-lite"/>
    </source>
</evidence>
<dbReference type="PANTHER" id="PTHR43248">
    <property type="entry name" value="2-SUCCINYL-6-HYDROXY-2,4-CYCLOHEXADIENE-1-CARBOXYLATE SYNTHASE"/>
    <property type="match status" value="1"/>
</dbReference>